<dbReference type="eggNOG" id="COG1595">
    <property type="taxonomic scope" value="Bacteria"/>
</dbReference>
<evidence type="ECO:0000259" key="8">
    <source>
        <dbReference type="Pfam" id="PF08281"/>
    </source>
</evidence>
<dbReference type="GO" id="GO:0016987">
    <property type="term" value="F:sigma factor activity"/>
    <property type="evidence" value="ECO:0007669"/>
    <property type="project" value="UniProtKB-KW"/>
</dbReference>
<dbReference type="Pfam" id="PF08281">
    <property type="entry name" value="Sigma70_r4_2"/>
    <property type="match status" value="1"/>
</dbReference>
<sequence length="192" mass="21745">MCAVTDQFDGLLTDFSDEVLVDSAMLGDHAAFDVIVRRYGPHLYRFARRLVTSESDVDDIVQETCVAAWRQLPGFQRRSSIKTWLFAICSRKIADVHRKVGSCAADVDGLRDEVDTRLRDPSEEVCGTAFLDALEAELDRLPLRQRAAWVLREVEGMTYPQIAVVLELSPDAVRGQHTRARRNLGLALDRWR</sequence>
<dbReference type="InterPro" id="IPR014284">
    <property type="entry name" value="RNA_pol_sigma-70_dom"/>
</dbReference>
<reference evidence="10" key="1">
    <citation type="submission" date="2005-03" db="EMBL/GenBank/DDBJ databases">
        <title>Comparison of the complete genome sequences of Rhodococcus erythropolis PR4 and Rhodococcus opacus B4.</title>
        <authorList>
            <person name="Takarada H."/>
            <person name="Sekine M."/>
            <person name="Hosoyama A."/>
            <person name="Yamada R."/>
            <person name="Fujisawa T."/>
            <person name="Omata S."/>
            <person name="Shimizu A."/>
            <person name="Tsukatani N."/>
            <person name="Tanikawa S."/>
            <person name="Fujita N."/>
            <person name="Harayama S."/>
        </authorList>
    </citation>
    <scope>NUCLEOTIDE SEQUENCE [LARGE SCALE GENOMIC DNA]</scope>
    <source>
        <strain evidence="10">PR4 / NBRC 100887</strain>
    </source>
</reference>
<proteinExistence type="inferred from homology"/>
<keyword evidence="2 6" id="KW-0805">Transcription regulation</keyword>
<evidence type="ECO:0000256" key="4">
    <source>
        <dbReference type="ARBA" id="ARBA00023125"/>
    </source>
</evidence>
<dbReference type="Gene3D" id="1.10.10.10">
    <property type="entry name" value="Winged helix-like DNA-binding domain superfamily/Winged helix DNA-binding domain"/>
    <property type="match status" value="1"/>
</dbReference>
<dbReference type="InterPro" id="IPR000838">
    <property type="entry name" value="RNA_pol_sigma70_ECF_CS"/>
</dbReference>
<evidence type="ECO:0000256" key="3">
    <source>
        <dbReference type="ARBA" id="ARBA00023082"/>
    </source>
</evidence>
<gene>
    <name evidence="9" type="ordered locus">RER_25910</name>
</gene>
<evidence type="ECO:0000256" key="1">
    <source>
        <dbReference type="ARBA" id="ARBA00010641"/>
    </source>
</evidence>
<name>C0ZY64_RHOE4</name>
<accession>C0ZY64</accession>
<dbReference type="GO" id="GO:0006950">
    <property type="term" value="P:response to stress"/>
    <property type="evidence" value="ECO:0007669"/>
    <property type="project" value="UniProtKB-ARBA"/>
</dbReference>
<keyword evidence="5 6" id="KW-0804">Transcription</keyword>
<dbReference type="InterPro" id="IPR036388">
    <property type="entry name" value="WH-like_DNA-bd_sf"/>
</dbReference>
<dbReference type="CDD" id="cd06171">
    <property type="entry name" value="Sigma70_r4"/>
    <property type="match status" value="1"/>
</dbReference>
<dbReference type="PANTHER" id="PTHR43133:SF8">
    <property type="entry name" value="RNA POLYMERASE SIGMA FACTOR HI_1459-RELATED"/>
    <property type="match status" value="1"/>
</dbReference>
<dbReference type="Proteomes" id="UP000002204">
    <property type="component" value="Chromosome"/>
</dbReference>
<dbReference type="PROSITE" id="PS01063">
    <property type="entry name" value="SIGMA70_ECF"/>
    <property type="match status" value="1"/>
</dbReference>
<dbReference type="GO" id="GO:0006352">
    <property type="term" value="P:DNA-templated transcription initiation"/>
    <property type="evidence" value="ECO:0007669"/>
    <property type="project" value="InterPro"/>
</dbReference>
<dbReference type="NCBIfam" id="TIGR02937">
    <property type="entry name" value="sigma70-ECF"/>
    <property type="match status" value="1"/>
</dbReference>
<dbReference type="SUPFAM" id="SSF88659">
    <property type="entry name" value="Sigma3 and sigma4 domains of RNA polymerase sigma factors"/>
    <property type="match status" value="1"/>
</dbReference>
<dbReference type="InterPro" id="IPR039425">
    <property type="entry name" value="RNA_pol_sigma-70-like"/>
</dbReference>
<feature type="domain" description="RNA polymerase sigma factor 70 region 4 type 2" evidence="8">
    <location>
        <begin position="132"/>
        <end position="184"/>
    </location>
</feature>
<dbReference type="Gene3D" id="1.10.1740.10">
    <property type="match status" value="1"/>
</dbReference>
<evidence type="ECO:0000313" key="10">
    <source>
        <dbReference type="Proteomes" id="UP000002204"/>
    </source>
</evidence>
<dbReference type="KEGG" id="rer:RER_25910"/>
<evidence type="ECO:0000256" key="5">
    <source>
        <dbReference type="ARBA" id="ARBA00023163"/>
    </source>
</evidence>
<evidence type="ECO:0000259" key="7">
    <source>
        <dbReference type="Pfam" id="PF04542"/>
    </source>
</evidence>
<dbReference type="AlphaFoldDB" id="C0ZY64"/>
<dbReference type="Pfam" id="PF04542">
    <property type="entry name" value="Sigma70_r2"/>
    <property type="match status" value="1"/>
</dbReference>
<keyword evidence="4 6" id="KW-0238">DNA-binding</keyword>
<protein>
    <recommendedName>
        <fullName evidence="6">RNA polymerase sigma factor</fullName>
    </recommendedName>
</protein>
<dbReference type="GO" id="GO:0003677">
    <property type="term" value="F:DNA binding"/>
    <property type="evidence" value="ECO:0007669"/>
    <property type="project" value="UniProtKB-KW"/>
</dbReference>
<dbReference type="InterPro" id="IPR007627">
    <property type="entry name" value="RNA_pol_sigma70_r2"/>
</dbReference>
<dbReference type="SUPFAM" id="SSF88946">
    <property type="entry name" value="Sigma2 domain of RNA polymerase sigma factors"/>
    <property type="match status" value="1"/>
</dbReference>
<evidence type="ECO:0000256" key="6">
    <source>
        <dbReference type="RuleBase" id="RU000716"/>
    </source>
</evidence>
<dbReference type="PANTHER" id="PTHR43133">
    <property type="entry name" value="RNA POLYMERASE ECF-TYPE SIGMA FACTO"/>
    <property type="match status" value="1"/>
</dbReference>
<dbReference type="EMBL" id="AP008957">
    <property type="protein sequence ID" value="BAH33299.1"/>
    <property type="molecule type" value="Genomic_DNA"/>
</dbReference>
<reference evidence="9 10" key="2">
    <citation type="journal article" date="2006" name="Environ. Microbiol.">
        <title>Sequence analysis of three plasmids harboured in Rhodococcus erythropolis strain PR4.</title>
        <authorList>
            <person name="Sekine M."/>
            <person name="Tanikawa S."/>
            <person name="Omata S."/>
            <person name="Saito M."/>
            <person name="Fujisawa T."/>
            <person name="Tsukatani N."/>
            <person name="Tajima T."/>
            <person name="Sekigawa T."/>
            <person name="Kosugi H."/>
            <person name="Matsuo Y."/>
            <person name="Nishiko R."/>
            <person name="Imamura K."/>
            <person name="Ito M."/>
            <person name="Narita H."/>
            <person name="Tago S."/>
            <person name="Fujita N."/>
            <person name="Harayama S."/>
        </authorList>
    </citation>
    <scope>NUCLEOTIDE SEQUENCE [LARGE SCALE GENOMIC DNA]</scope>
    <source>
        <strain evidence="10">PR4 / NBRC 100887</strain>
    </source>
</reference>
<feature type="domain" description="RNA polymerase sigma-70 region 2" evidence="7">
    <location>
        <begin position="35"/>
        <end position="99"/>
    </location>
</feature>
<dbReference type="HOGENOM" id="CLU_047691_3_0_11"/>
<organism evidence="9 10">
    <name type="scientific">Rhodococcus erythropolis (strain PR4 / NBRC 100887)</name>
    <dbReference type="NCBI Taxonomy" id="234621"/>
    <lineage>
        <taxon>Bacteria</taxon>
        <taxon>Bacillati</taxon>
        <taxon>Actinomycetota</taxon>
        <taxon>Actinomycetes</taxon>
        <taxon>Mycobacteriales</taxon>
        <taxon>Nocardiaceae</taxon>
        <taxon>Rhodococcus</taxon>
        <taxon>Rhodococcus erythropolis group</taxon>
    </lineage>
</organism>
<dbReference type="InterPro" id="IPR013249">
    <property type="entry name" value="RNA_pol_sigma70_r4_t2"/>
</dbReference>
<keyword evidence="3 6" id="KW-0731">Sigma factor</keyword>
<dbReference type="InterPro" id="IPR013324">
    <property type="entry name" value="RNA_pol_sigma_r3/r4-like"/>
</dbReference>
<dbReference type="InterPro" id="IPR013325">
    <property type="entry name" value="RNA_pol_sigma_r2"/>
</dbReference>
<comment type="similarity">
    <text evidence="1 6">Belongs to the sigma-70 factor family. ECF subfamily.</text>
</comment>
<evidence type="ECO:0000256" key="2">
    <source>
        <dbReference type="ARBA" id="ARBA00023015"/>
    </source>
</evidence>
<evidence type="ECO:0000313" key="9">
    <source>
        <dbReference type="EMBL" id="BAH33299.1"/>
    </source>
</evidence>